<gene>
    <name evidence="2" type="primary">Mo06705</name>
    <name evidence="2" type="ORF">E5Q_06705</name>
</gene>
<evidence type="ECO:0000313" key="2">
    <source>
        <dbReference type="EMBL" id="GAB00003.1"/>
    </source>
</evidence>
<keyword evidence="1" id="KW-0472">Membrane</keyword>
<reference evidence="2 3" key="1">
    <citation type="journal article" date="2011" name="J. Gen. Appl. Microbiol.">
        <title>Draft genome sequencing of the enigmatic basidiomycete Mixia osmundae.</title>
        <authorList>
            <person name="Nishida H."/>
            <person name="Nagatsuka Y."/>
            <person name="Sugiyama J."/>
        </authorList>
    </citation>
    <scope>NUCLEOTIDE SEQUENCE [LARGE SCALE GENOMIC DNA]</scope>
    <source>
        <strain evidence="3">CBS 9802 / IAM 14324 / JCM 22182 / KY 12970</strain>
    </source>
</reference>
<reference evidence="2 3" key="2">
    <citation type="journal article" date="2012" name="Open Biol.">
        <title>Characteristics of nucleosomes and linker DNA regions on the genome of the basidiomycete Mixia osmundae revealed by mono- and dinucleosome mapping.</title>
        <authorList>
            <person name="Nishida H."/>
            <person name="Kondo S."/>
            <person name="Matsumoto T."/>
            <person name="Suzuki Y."/>
            <person name="Yoshikawa H."/>
            <person name="Taylor T.D."/>
            <person name="Sugiyama J."/>
        </authorList>
    </citation>
    <scope>NUCLEOTIDE SEQUENCE [LARGE SCALE GENOMIC DNA]</scope>
    <source>
        <strain evidence="3">CBS 9802 / IAM 14324 / JCM 22182 / KY 12970</strain>
    </source>
</reference>
<keyword evidence="1" id="KW-1133">Transmembrane helix</keyword>
<dbReference type="OrthoDB" id="5580261at2759"/>
<protein>
    <submittedName>
        <fullName evidence="2">Uncharacterized protein</fullName>
    </submittedName>
</protein>
<evidence type="ECO:0000256" key="1">
    <source>
        <dbReference type="SAM" id="Phobius"/>
    </source>
</evidence>
<dbReference type="GO" id="GO:0005739">
    <property type="term" value="C:mitochondrion"/>
    <property type="evidence" value="ECO:0007669"/>
    <property type="project" value="TreeGrafter"/>
</dbReference>
<dbReference type="Proteomes" id="UP000009131">
    <property type="component" value="Unassembled WGS sequence"/>
</dbReference>
<dbReference type="EMBL" id="BABT02000252">
    <property type="protein sequence ID" value="GAB00003.1"/>
    <property type="molecule type" value="Genomic_DNA"/>
</dbReference>
<dbReference type="HOGENOM" id="CLU_1415505_0_0_1"/>
<organism evidence="2 3">
    <name type="scientific">Mixia osmundae (strain CBS 9802 / IAM 14324 / JCM 22182 / KY 12970)</name>
    <dbReference type="NCBI Taxonomy" id="764103"/>
    <lineage>
        <taxon>Eukaryota</taxon>
        <taxon>Fungi</taxon>
        <taxon>Dikarya</taxon>
        <taxon>Basidiomycota</taxon>
        <taxon>Pucciniomycotina</taxon>
        <taxon>Mixiomycetes</taxon>
        <taxon>Mixiales</taxon>
        <taxon>Mixiaceae</taxon>
        <taxon>Mixia</taxon>
    </lineage>
</organism>
<keyword evidence="3" id="KW-1185">Reference proteome</keyword>
<dbReference type="STRING" id="764103.G7EAZ2"/>
<proteinExistence type="predicted"/>
<feature type="transmembrane region" description="Helical" evidence="1">
    <location>
        <begin position="47"/>
        <end position="70"/>
    </location>
</feature>
<comment type="caution">
    <text evidence="2">The sequence shown here is derived from an EMBL/GenBank/DDBJ whole genome shotgun (WGS) entry which is preliminary data.</text>
</comment>
<keyword evidence="1" id="KW-0812">Transmembrane</keyword>
<dbReference type="PANTHER" id="PTHR28002:SF1">
    <property type="entry name" value="MIOREX COMPLEX COMPONENT 11"/>
    <property type="match status" value="1"/>
</dbReference>
<dbReference type="InParanoid" id="G7EAZ2"/>
<sequence length="192" mass="21884">MRIFLNNLRQQTRRKSSVSSSDGHSSFVRRHYARLRARHPDADPVSLFASFAILHELTAILPVGLFFYAFQSVGLGERMVATVERQRQDNDQADVSMIQRWTQDAQAKSERVAKRYGLFGYADDSIIDEDSKRQLSRGATDLAGAYLIVKLLMPVRLAACFWLSPPLANLVGRSKLIKRWFRPKTKTTQPTK</sequence>
<dbReference type="InterPro" id="IPR018811">
    <property type="entry name" value="MRX11"/>
</dbReference>
<name>G7EAZ2_MIXOS</name>
<accession>G7EAZ2</accession>
<dbReference type="PANTHER" id="PTHR28002">
    <property type="entry name" value="MIOREX COMPLEX COMPONENT 11"/>
    <property type="match status" value="1"/>
</dbReference>
<dbReference type="Pfam" id="PF10306">
    <property type="entry name" value="FLILHELTA"/>
    <property type="match status" value="1"/>
</dbReference>
<dbReference type="AlphaFoldDB" id="G7EAZ2"/>
<dbReference type="eggNOG" id="ENOG502S9XM">
    <property type="taxonomic scope" value="Eukaryota"/>
</dbReference>
<evidence type="ECO:0000313" key="3">
    <source>
        <dbReference type="Proteomes" id="UP000009131"/>
    </source>
</evidence>